<dbReference type="CDD" id="cd00056">
    <property type="entry name" value="ENDO3c"/>
    <property type="match status" value="1"/>
</dbReference>
<dbReference type="Pfam" id="PF00730">
    <property type="entry name" value="HhH-GPD"/>
    <property type="match status" value="1"/>
</dbReference>
<keyword evidence="7" id="KW-0004">4Fe-4S</keyword>
<dbReference type="GO" id="GO:0035485">
    <property type="term" value="F:adenine/guanine mispair binding"/>
    <property type="evidence" value="ECO:0007669"/>
    <property type="project" value="TreeGrafter"/>
</dbReference>
<evidence type="ECO:0000256" key="14">
    <source>
        <dbReference type="ARBA" id="ARBA00023295"/>
    </source>
</evidence>
<sequence>MHKRDLPWRKTRDPYRIWISETILQQTRVAQGLPYYERFLERFPSVRELALAEESEVLKLWQGLGYYSRARNLHKAAIIIHEKYHDRFPADYSLIRDLPGIGDYTAAAIASFAYNLCHPVMDGNVIRVMCRLHGIFELASSQSCRKRIMELLQKHIDPEHASEFNQAIMEFGALACTPTTPVCQRTGPDKQGSPRIPQQ</sequence>
<evidence type="ECO:0000256" key="10">
    <source>
        <dbReference type="ARBA" id="ARBA00022801"/>
    </source>
</evidence>
<dbReference type="InterPro" id="IPR044298">
    <property type="entry name" value="MIG/MutY"/>
</dbReference>
<reference evidence="16" key="1">
    <citation type="submission" date="2020-10" db="EMBL/GenBank/DDBJ databases">
        <authorList>
            <person name="Gilroy R."/>
        </authorList>
    </citation>
    <scope>NUCLEOTIDE SEQUENCE</scope>
    <source>
        <strain evidence="16">2889</strain>
    </source>
</reference>
<evidence type="ECO:0000313" key="17">
    <source>
        <dbReference type="Proteomes" id="UP000823612"/>
    </source>
</evidence>
<dbReference type="SMART" id="SM00478">
    <property type="entry name" value="ENDO3c"/>
    <property type="match status" value="1"/>
</dbReference>
<dbReference type="SUPFAM" id="SSF48150">
    <property type="entry name" value="DNA-glycosylase"/>
    <property type="match status" value="1"/>
</dbReference>
<dbReference type="AlphaFoldDB" id="A0A9D9DRB7"/>
<keyword evidence="14" id="KW-0326">Glycosidase</keyword>
<dbReference type="InterPro" id="IPR003265">
    <property type="entry name" value="HhH-GPD_domain"/>
</dbReference>
<dbReference type="GO" id="GO:0034039">
    <property type="term" value="F:8-oxo-7,8-dihydroguanine DNA N-glycosylase activity"/>
    <property type="evidence" value="ECO:0007669"/>
    <property type="project" value="TreeGrafter"/>
</dbReference>
<dbReference type="Gene3D" id="1.10.340.30">
    <property type="entry name" value="Hypothetical protein, domain 2"/>
    <property type="match status" value="1"/>
</dbReference>
<comment type="caution">
    <text evidence="16">The sequence shown here is derived from an EMBL/GenBank/DDBJ whole genome shotgun (WGS) entry which is preliminary data.</text>
</comment>
<dbReference type="GO" id="GO:0006284">
    <property type="term" value="P:base-excision repair"/>
    <property type="evidence" value="ECO:0007669"/>
    <property type="project" value="InterPro"/>
</dbReference>
<dbReference type="PANTHER" id="PTHR42944:SF1">
    <property type="entry name" value="ADENINE DNA GLYCOSYLASE"/>
    <property type="match status" value="1"/>
</dbReference>
<dbReference type="Gene3D" id="1.10.1670.10">
    <property type="entry name" value="Helix-hairpin-Helix base-excision DNA repair enzymes (C-terminal)"/>
    <property type="match status" value="1"/>
</dbReference>
<comment type="similarity">
    <text evidence="4">Belongs to the Nth/MutY family.</text>
</comment>
<keyword evidence="13" id="KW-0234">DNA repair</keyword>
<dbReference type="GO" id="GO:0000701">
    <property type="term" value="F:purine-specific mismatch base pair DNA N-glycosylase activity"/>
    <property type="evidence" value="ECO:0007669"/>
    <property type="project" value="UniProtKB-EC"/>
</dbReference>
<comment type="function">
    <text evidence="3">Adenine glycosylase active on G-A mispairs. MutY also corrects error-prone DNA synthesis past GO lesions which are due to the oxidatively damaged form of guanine: 7,8-dihydro-8-oxoguanine (8-oxo-dGTP).</text>
</comment>
<evidence type="ECO:0000256" key="2">
    <source>
        <dbReference type="ARBA" id="ARBA00001966"/>
    </source>
</evidence>
<evidence type="ECO:0000256" key="4">
    <source>
        <dbReference type="ARBA" id="ARBA00008343"/>
    </source>
</evidence>
<keyword evidence="10" id="KW-0378">Hydrolase</keyword>
<keyword evidence="8" id="KW-0479">Metal-binding</keyword>
<dbReference type="GO" id="GO:0051539">
    <property type="term" value="F:4 iron, 4 sulfur cluster binding"/>
    <property type="evidence" value="ECO:0007669"/>
    <property type="project" value="UniProtKB-KW"/>
</dbReference>
<evidence type="ECO:0000256" key="13">
    <source>
        <dbReference type="ARBA" id="ARBA00023204"/>
    </source>
</evidence>
<evidence type="ECO:0000256" key="9">
    <source>
        <dbReference type="ARBA" id="ARBA00022763"/>
    </source>
</evidence>
<organism evidence="16 17">
    <name type="scientific">Candidatus Pullibacteroides excrementavium</name>
    <dbReference type="NCBI Taxonomy" id="2840905"/>
    <lineage>
        <taxon>Bacteria</taxon>
        <taxon>Pseudomonadati</taxon>
        <taxon>Bacteroidota</taxon>
        <taxon>Bacteroidia</taxon>
        <taxon>Bacteroidales</taxon>
        <taxon>Candidatus Pullibacteroides</taxon>
    </lineage>
</organism>
<accession>A0A9D9DRB7</accession>
<comment type="catalytic activity">
    <reaction evidence="1">
        <text>Hydrolyzes free adenine bases from 7,8-dihydro-8-oxoguanine:adenine mismatched double-stranded DNA, leaving an apurinic site.</text>
        <dbReference type="EC" id="3.2.2.31"/>
    </reaction>
</comment>
<evidence type="ECO:0000256" key="8">
    <source>
        <dbReference type="ARBA" id="ARBA00022723"/>
    </source>
</evidence>
<dbReference type="EC" id="3.2.2.31" evidence="5"/>
<dbReference type="FunFam" id="1.10.340.30:FF:000002">
    <property type="entry name" value="Adenine DNA glycosylase"/>
    <property type="match status" value="1"/>
</dbReference>
<dbReference type="GO" id="GO:0006298">
    <property type="term" value="P:mismatch repair"/>
    <property type="evidence" value="ECO:0007669"/>
    <property type="project" value="TreeGrafter"/>
</dbReference>
<reference evidence="16" key="2">
    <citation type="journal article" date="2021" name="PeerJ">
        <title>Extensive microbial diversity within the chicken gut microbiome revealed by metagenomics and culture.</title>
        <authorList>
            <person name="Gilroy R."/>
            <person name="Ravi A."/>
            <person name="Getino M."/>
            <person name="Pursley I."/>
            <person name="Horton D.L."/>
            <person name="Alikhan N.F."/>
            <person name="Baker D."/>
            <person name="Gharbi K."/>
            <person name="Hall N."/>
            <person name="Watson M."/>
            <person name="Adriaenssens E.M."/>
            <person name="Foster-Nyarko E."/>
            <person name="Jarju S."/>
            <person name="Secka A."/>
            <person name="Antonio M."/>
            <person name="Oren A."/>
            <person name="Chaudhuri R.R."/>
            <person name="La Ragione R."/>
            <person name="Hildebrand F."/>
            <person name="Pallen M.J."/>
        </authorList>
    </citation>
    <scope>NUCLEOTIDE SEQUENCE</scope>
    <source>
        <strain evidence="16">2889</strain>
    </source>
</reference>
<dbReference type="PANTHER" id="PTHR42944">
    <property type="entry name" value="ADENINE DNA GLYCOSYLASE"/>
    <property type="match status" value="1"/>
</dbReference>
<evidence type="ECO:0000256" key="7">
    <source>
        <dbReference type="ARBA" id="ARBA00022485"/>
    </source>
</evidence>
<protein>
    <recommendedName>
        <fullName evidence="6">Adenine DNA glycosylase</fullName>
        <ecNumber evidence="5">3.2.2.31</ecNumber>
    </recommendedName>
</protein>
<keyword evidence="12" id="KW-0411">Iron-sulfur</keyword>
<evidence type="ECO:0000256" key="12">
    <source>
        <dbReference type="ARBA" id="ARBA00023014"/>
    </source>
</evidence>
<evidence type="ECO:0000259" key="15">
    <source>
        <dbReference type="SMART" id="SM00478"/>
    </source>
</evidence>
<name>A0A9D9DRB7_9BACT</name>
<dbReference type="InterPro" id="IPR023170">
    <property type="entry name" value="HhH_base_excis_C"/>
</dbReference>
<gene>
    <name evidence="16" type="ORF">IAB08_01095</name>
</gene>
<dbReference type="GO" id="GO:0032357">
    <property type="term" value="F:oxidized purine DNA binding"/>
    <property type="evidence" value="ECO:0007669"/>
    <property type="project" value="TreeGrafter"/>
</dbReference>
<evidence type="ECO:0000256" key="11">
    <source>
        <dbReference type="ARBA" id="ARBA00023004"/>
    </source>
</evidence>
<dbReference type="EMBL" id="JADIMZ010000015">
    <property type="protein sequence ID" value="MBO8431877.1"/>
    <property type="molecule type" value="Genomic_DNA"/>
</dbReference>
<evidence type="ECO:0000256" key="1">
    <source>
        <dbReference type="ARBA" id="ARBA00000843"/>
    </source>
</evidence>
<evidence type="ECO:0000256" key="6">
    <source>
        <dbReference type="ARBA" id="ARBA00022023"/>
    </source>
</evidence>
<comment type="cofactor">
    <cofactor evidence="2">
        <name>[4Fe-4S] cluster</name>
        <dbReference type="ChEBI" id="CHEBI:49883"/>
    </cofactor>
</comment>
<dbReference type="GO" id="GO:0046872">
    <property type="term" value="F:metal ion binding"/>
    <property type="evidence" value="ECO:0007669"/>
    <property type="project" value="UniProtKB-KW"/>
</dbReference>
<evidence type="ECO:0000313" key="16">
    <source>
        <dbReference type="EMBL" id="MBO8431877.1"/>
    </source>
</evidence>
<feature type="domain" description="HhH-GPD" evidence="15">
    <location>
        <begin position="23"/>
        <end position="174"/>
    </location>
</feature>
<dbReference type="Proteomes" id="UP000823612">
    <property type="component" value="Unassembled WGS sequence"/>
</dbReference>
<keyword evidence="9" id="KW-0227">DNA damage</keyword>
<evidence type="ECO:0000256" key="3">
    <source>
        <dbReference type="ARBA" id="ARBA00002933"/>
    </source>
</evidence>
<proteinExistence type="inferred from homology"/>
<keyword evidence="11" id="KW-0408">Iron</keyword>
<dbReference type="InterPro" id="IPR011257">
    <property type="entry name" value="DNA_glycosylase"/>
</dbReference>
<feature type="non-terminal residue" evidence="16">
    <location>
        <position position="199"/>
    </location>
</feature>
<evidence type="ECO:0000256" key="5">
    <source>
        <dbReference type="ARBA" id="ARBA00012045"/>
    </source>
</evidence>